<keyword evidence="4" id="KW-1185">Reference proteome</keyword>
<dbReference type="Pfam" id="PF06325">
    <property type="entry name" value="PrmA"/>
    <property type="match status" value="1"/>
</dbReference>
<keyword evidence="3" id="KW-0689">Ribosomal protein</keyword>
<keyword evidence="3" id="KW-0687">Ribonucleoprotein</keyword>
<evidence type="ECO:0000313" key="3">
    <source>
        <dbReference type="EMBL" id="GLR68185.1"/>
    </source>
</evidence>
<evidence type="ECO:0000313" key="4">
    <source>
        <dbReference type="Proteomes" id="UP001156641"/>
    </source>
</evidence>
<dbReference type="SUPFAM" id="SSF53335">
    <property type="entry name" value="S-adenosyl-L-methionine-dependent methyltransferases"/>
    <property type="match status" value="1"/>
</dbReference>
<dbReference type="PANTHER" id="PTHR43648:SF1">
    <property type="entry name" value="ELECTRON TRANSFER FLAVOPROTEIN BETA SUBUNIT LYSINE METHYLTRANSFERASE"/>
    <property type="match status" value="1"/>
</dbReference>
<keyword evidence="2" id="KW-0808">Transferase</keyword>
<dbReference type="Proteomes" id="UP001156641">
    <property type="component" value="Unassembled WGS sequence"/>
</dbReference>
<name>A0ABQ6A6U8_9PROT</name>
<evidence type="ECO:0000256" key="2">
    <source>
        <dbReference type="ARBA" id="ARBA00022679"/>
    </source>
</evidence>
<sequence>MPEQLDCIALTVPADALDFFEAALGSVCRAVSFFHNEDMDIWDIQGVKERGAHEAELESALAVAEMVTGVTPTITRALVPVGGWLARTKAAFPEQTIGRRFVVRGTHINAPEIPGRITLTLDAGLAFGTGEHNSTRGCLIALERVAQYHRPRHILDLGTGSGILAIAAAKLLRQRVLASDIDSRAARVANANAKLNGVAGLVHAIRADGWMDKRIKRNAPYDLVFANILARPLCAMAHQLGEGLAPGGIAILAGLLTTQANWVLSAHRRAGLVLEDRLADGAWSILTLRKP</sequence>
<comment type="caution">
    <text evidence="3">The sequence shown here is derived from an EMBL/GenBank/DDBJ whole genome shotgun (WGS) entry which is preliminary data.</text>
</comment>
<reference evidence="4" key="1">
    <citation type="journal article" date="2019" name="Int. J. Syst. Evol. Microbiol.">
        <title>The Global Catalogue of Microorganisms (GCM) 10K type strain sequencing project: providing services to taxonomists for standard genome sequencing and annotation.</title>
        <authorList>
            <consortium name="The Broad Institute Genomics Platform"/>
            <consortium name="The Broad Institute Genome Sequencing Center for Infectious Disease"/>
            <person name="Wu L."/>
            <person name="Ma J."/>
        </authorList>
    </citation>
    <scope>NUCLEOTIDE SEQUENCE [LARGE SCALE GENOMIC DNA]</scope>
    <source>
        <strain evidence="4">NBRC 112502</strain>
    </source>
</reference>
<evidence type="ECO:0000256" key="1">
    <source>
        <dbReference type="ARBA" id="ARBA00022603"/>
    </source>
</evidence>
<dbReference type="InterPro" id="IPR050078">
    <property type="entry name" value="Ribosomal_L11_MeTrfase_PrmA"/>
</dbReference>
<dbReference type="CDD" id="cd02440">
    <property type="entry name" value="AdoMet_MTases"/>
    <property type="match status" value="1"/>
</dbReference>
<dbReference type="InterPro" id="IPR029063">
    <property type="entry name" value="SAM-dependent_MTases_sf"/>
</dbReference>
<protein>
    <submittedName>
        <fullName evidence="3">Ribosomal protein L11 methyltransferase</fullName>
    </submittedName>
</protein>
<dbReference type="Gene3D" id="3.40.50.150">
    <property type="entry name" value="Vaccinia Virus protein VP39"/>
    <property type="match status" value="1"/>
</dbReference>
<dbReference type="EMBL" id="BSOS01000079">
    <property type="protein sequence ID" value="GLR68185.1"/>
    <property type="molecule type" value="Genomic_DNA"/>
</dbReference>
<dbReference type="PANTHER" id="PTHR43648">
    <property type="entry name" value="ELECTRON TRANSFER FLAVOPROTEIN BETA SUBUNIT LYSINE METHYLTRANSFERASE"/>
    <property type="match status" value="1"/>
</dbReference>
<dbReference type="GO" id="GO:0032259">
    <property type="term" value="P:methylation"/>
    <property type="evidence" value="ECO:0007669"/>
    <property type="project" value="UniProtKB-KW"/>
</dbReference>
<organism evidence="3 4">
    <name type="scientific">Acidocella aquatica</name>
    <dbReference type="NCBI Taxonomy" id="1922313"/>
    <lineage>
        <taxon>Bacteria</taxon>
        <taxon>Pseudomonadati</taxon>
        <taxon>Pseudomonadota</taxon>
        <taxon>Alphaproteobacteria</taxon>
        <taxon>Acetobacterales</taxon>
        <taxon>Acidocellaceae</taxon>
        <taxon>Acidocella</taxon>
    </lineage>
</organism>
<gene>
    <name evidence="3" type="ORF">GCM10010909_28660</name>
</gene>
<proteinExistence type="predicted"/>
<accession>A0ABQ6A6U8</accession>
<dbReference type="GO" id="GO:0008168">
    <property type="term" value="F:methyltransferase activity"/>
    <property type="evidence" value="ECO:0007669"/>
    <property type="project" value="UniProtKB-KW"/>
</dbReference>
<keyword evidence="1 3" id="KW-0489">Methyltransferase</keyword>
<dbReference type="GO" id="GO:0005840">
    <property type="term" value="C:ribosome"/>
    <property type="evidence" value="ECO:0007669"/>
    <property type="project" value="UniProtKB-KW"/>
</dbReference>